<dbReference type="Pfam" id="PF01237">
    <property type="entry name" value="Oxysterol_BP"/>
    <property type="match status" value="1"/>
</dbReference>
<name>A0A183EY55_9BILA</name>
<dbReference type="GO" id="GO:0008289">
    <property type="term" value="F:lipid binding"/>
    <property type="evidence" value="ECO:0007669"/>
    <property type="project" value="InterPro"/>
</dbReference>
<accession>A0A183EY55</accession>
<protein>
    <submittedName>
        <fullName evidence="4">Outer membrane protein</fullName>
    </submittedName>
</protein>
<dbReference type="InterPro" id="IPR000648">
    <property type="entry name" value="Oxysterol-bd"/>
</dbReference>
<evidence type="ECO:0000313" key="4">
    <source>
        <dbReference type="WBParaSite" id="GPUH_0002592601-mRNA-1"/>
    </source>
</evidence>
<dbReference type="Gene3D" id="6.10.140.1150">
    <property type="match status" value="1"/>
</dbReference>
<evidence type="ECO:0000313" key="3">
    <source>
        <dbReference type="Proteomes" id="UP000271098"/>
    </source>
</evidence>
<feature type="compositionally biased region" description="Basic and acidic residues" evidence="1">
    <location>
        <begin position="13"/>
        <end position="23"/>
    </location>
</feature>
<feature type="region of interest" description="Disordered" evidence="1">
    <location>
        <begin position="1"/>
        <end position="23"/>
    </location>
</feature>
<dbReference type="EMBL" id="UYRT01107448">
    <property type="protein sequence ID" value="VDN44823.1"/>
    <property type="molecule type" value="Genomic_DNA"/>
</dbReference>
<proteinExistence type="predicted"/>
<gene>
    <name evidence="2" type="ORF">GPUH_LOCUS25896</name>
</gene>
<sequence>MRLMENGDWAAANDEKARLEEKQRADTKKYQVMRLETDIQLQITIVTG</sequence>
<dbReference type="AlphaFoldDB" id="A0A183EY55"/>
<keyword evidence="3" id="KW-1185">Reference proteome</keyword>
<evidence type="ECO:0000313" key="2">
    <source>
        <dbReference type="EMBL" id="VDN44823.1"/>
    </source>
</evidence>
<reference evidence="2 3" key="2">
    <citation type="submission" date="2018-11" db="EMBL/GenBank/DDBJ databases">
        <authorList>
            <consortium name="Pathogen Informatics"/>
        </authorList>
    </citation>
    <scope>NUCLEOTIDE SEQUENCE [LARGE SCALE GENOMIC DNA]</scope>
</reference>
<organism evidence="4">
    <name type="scientific">Gongylonema pulchrum</name>
    <dbReference type="NCBI Taxonomy" id="637853"/>
    <lineage>
        <taxon>Eukaryota</taxon>
        <taxon>Metazoa</taxon>
        <taxon>Ecdysozoa</taxon>
        <taxon>Nematoda</taxon>
        <taxon>Chromadorea</taxon>
        <taxon>Rhabditida</taxon>
        <taxon>Spirurina</taxon>
        <taxon>Spiruromorpha</taxon>
        <taxon>Spiruroidea</taxon>
        <taxon>Gongylonematidae</taxon>
        <taxon>Gongylonema</taxon>
    </lineage>
</organism>
<dbReference type="SUPFAM" id="SSF144000">
    <property type="entry name" value="Oxysterol-binding protein-like"/>
    <property type="match status" value="1"/>
</dbReference>
<dbReference type="Proteomes" id="UP000271098">
    <property type="component" value="Unassembled WGS sequence"/>
</dbReference>
<reference evidence="4" key="1">
    <citation type="submission" date="2016-06" db="UniProtKB">
        <authorList>
            <consortium name="WormBaseParasite"/>
        </authorList>
    </citation>
    <scope>IDENTIFICATION</scope>
</reference>
<dbReference type="WBParaSite" id="GPUH_0002592601-mRNA-1">
    <property type="protein sequence ID" value="GPUH_0002592601-mRNA-1"/>
    <property type="gene ID" value="GPUH_0002592601"/>
</dbReference>
<evidence type="ECO:0000256" key="1">
    <source>
        <dbReference type="SAM" id="MobiDB-lite"/>
    </source>
</evidence>
<dbReference type="OrthoDB" id="14833at2759"/>
<dbReference type="InterPro" id="IPR037239">
    <property type="entry name" value="OSBP_sf"/>
</dbReference>